<keyword evidence="8" id="KW-1133">Transmembrane helix</keyword>
<keyword evidence="7" id="KW-0653">Protein transport</keyword>
<dbReference type="Pfam" id="PF05134">
    <property type="entry name" value="T2SSL"/>
    <property type="match status" value="1"/>
</dbReference>
<dbReference type="GO" id="GO:0009276">
    <property type="term" value="C:Gram-negative-bacterium-type cell wall"/>
    <property type="evidence" value="ECO:0007669"/>
    <property type="project" value="InterPro"/>
</dbReference>
<evidence type="ECO:0000313" key="14">
    <source>
        <dbReference type="Proteomes" id="UP001177769"/>
    </source>
</evidence>
<evidence type="ECO:0000256" key="10">
    <source>
        <dbReference type="SAM" id="MobiDB-lite"/>
    </source>
</evidence>
<keyword evidence="3" id="KW-0813">Transport</keyword>
<dbReference type="SUPFAM" id="SSF53067">
    <property type="entry name" value="Actin-like ATPase domain"/>
    <property type="match status" value="1"/>
</dbReference>
<keyword evidence="4" id="KW-1003">Cell membrane</keyword>
<comment type="subcellular location">
    <subcellularLocation>
        <location evidence="1">Cell inner membrane</location>
        <topology evidence="1">Single-pass membrane protein</topology>
    </subcellularLocation>
</comment>
<keyword evidence="5" id="KW-0997">Cell inner membrane</keyword>
<evidence type="ECO:0000256" key="2">
    <source>
        <dbReference type="ARBA" id="ARBA00005318"/>
    </source>
</evidence>
<gene>
    <name evidence="13" type="primary">gspL</name>
    <name evidence="13" type="ORF">PFX98_12700</name>
</gene>
<dbReference type="InterPro" id="IPR007812">
    <property type="entry name" value="T2SS_protein-GspL"/>
</dbReference>
<dbReference type="GO" id="GO:0005886">
    <property type="term" value="C:plasma membrane"/>
    <property type="evidence" value="ECO:0007669"/>
    <property type="project" value="UniProtKB-SubCell"/>
</dbReference>
<evidence type="ECO:0000256" key="9">
    <source>
        <dbReference type="ARBA" id="ARBA00023136"/>
    </source>
</evidence>
<organism evidence="13 14">
    <name type="scientific">Paucibacter sediminis</name>
    <dbReference type="NCBI Taxonomy" id="3019553"/>
    <lineage>
        <taxon>Bacteria</taxon>
        <taxon>Pseudomonadati</taxon>
        <taxon>Pseudomonadota</taxon>
        <taxon>Betaproteobacteria</taxon>
        <taxon>Burkholderiales</taxon>
        <taxon>Sphaerotilaceae</taxon>
        <taxon>Roseateles</taxon>
    </lineage>
</organism>
<keyword evidence="9" id="KW-0472">Membrane</keyword>
<dbReference type="EMBL" id="CP116346">
    <property type="protein sequence ID" value="WIT09805.1"/>
    <property type="molecule type" value="Genomic_DNA"/>
</dbReference>
<evidence type="ECO:0000256" key="1">
    <source>
        <dbReference type="ARBA" id="ARBA00004377"/>
    </source>
</evidence>
<protein>
    <submittedName>
        <fullName evidence="13">Type II secretion system protein GspL</fullName>
    </submittedName>
</protein>
<evidence type="ECO:0000256" key="7">
    <source>
        <dbReference type="ARBA" id="ARBA00022927"/>
    </source>
</evidence>
<dbReference type="KEGG" id="pais:PFX98_12700"/>
<sequence>MSTLLIYLPTRSRLRTQARPPGPGEGQPRGEQGPEYDYLYSDDGLSLASEGRRPAGQLPKADNVVALVGDAELSWHQLQLPRAKGKRLRAALAGQMEDLLLDDPEGLHFAIEPEAMGGDHAWVAVLARAWLSEHLAALDQAHVAVDRVLPLSWPDASAQGHFFGIADAPDSEALALRWSAADGVSTLRLEGSFARNLFAPGVVQAARWSAEPELAAAAERWLGTTVSPQTAAQRALAALQCPWNLRQFELAPRTRGLRAVRQLVRAFLHRQWRPVRWALAGLLLVHLLGLNLWAWQQRGLLEARRAELGHILTRSHPQVRAVLDAPIQMQRETDLLRASAGRPGDQDLETLLAAAATAWPGDRGPLEALSFETGRLMISANGWSEAQIQTFKKQLQSEGWQLELNDGRMSLSRASQGGRPS</sequence>
<dbReference type="RefSeq" id="WP_285230875.1">
    <property type="nucleotide sequence ID" value="NZ_CP116346.1"/>
</dbReference>
<feature type="domain" description="GspL periplasmic" evidence="12">
    <location>
        <begin position="270"/>
        <end position="404"/>
    </location>
</feature>
<proteinExistence type="inferred from homology"/>
<evidence type="ECO:0000256" key="6">
    <source>
        <dbReference type="ARBA" id="ARBA00022692"/>
    </source>
</evidence>
<evidence type="ECO:0000256" key="4">
    <source>
        <dbReference type="ARBA" id="ARBA00022475"/>
    </source>
</evidence>
<dbReference type="InterPro" id="IPR043129">
    <property type="entry name" value="ATPase_NBD"/>
</dbReference>
<dbReference type="PIRSF" id="PIRSF015761">
    <property type="entry name" value="Protein_L"/>
    <property type="match status" value="1"/>
</dbReference>
<evidence type="ECO:0000259" key="11">
    <source>
        <dbReference type="Pfam" id="PF05134"/>
    </source>
</evidence>
<dbReference type="AlphaFoldDB" id="A0AA95N9H2"/>
<evidence type="ECO:0000256" key="8">
    <source>
        <dbReference type="ARBA" id="ARBA00022989"/>
    </source>
</evidence>
<accession>A0AA95N9H2</accession>
<dbReference type="Proteomes" id="UP001177769">
    <property type="component" value="Chromosome"/>
</dbReference>
<evidence type="ECO:0000256" key="5">
    <source>
        <dbReference type="ARBA" id="ARBA00022519"/>
    </source>
</evidence>
<dbReference type="GO" id="GO:0015628">
    <property type="term" value="P:protein secretion by the type II secretion system"/>
    <property type="evidence" value="ECO:0007669"/>
    <property type="project" value="InterPro"/>
</dbReference>
<reference evidence="13" key="1">
    <citation type="submission" date="2023-01" db="EMBL/GenBank/DDBJ databases">
        <title>Whole genome sequence of Paucibacter sp. S2-9 isolated from pond sediment.</title>
        <authorList>
            <person name="Jung J.Y."/>
        </authorList>
    </citation>
    <scope>NUCLEOTIDE SEQUENCE</scope>
    <source>
        <strain evidence="13">S2-9</strain>
    </source>
</reference>
<dbReference type="InterPro" id="IPR025691">
    <property type="entry name" value="GspL_pp_dom"/>
</dbReference>
<evidence type="ECO:0000259" key="12">
    <source>
        <dbReference type="Pfam" id="PF12693"/>
    </source>
</evidence>
<feature type="region of interest" description="Disordered" evidence="10">
    <location>
        <begin position="8"/>
        <end position="36"/>
    </location>
</feature>
<dbReference type="Pfam" id="PF12693">
    <property type="entry name" value="GspL_C"/>
    <property type="match status" value="1"/>
</dbReference>
<evidence type="ECO:0000313" key="13">
    <source>
        <dbReference type="EMBL" id="WIT09805.1"/>
    </source>
</evidence>
<name>A0AA95N9H2_9BURK</name>
<dbReference type="InterPro" id="IPR024230">
    <property type="entry name" value="GspL_cyto_dom"/>
</dbReference>
<comment type="similarity">
    <text evidence="2">Belongs to the GSP L family.</text>
</comment>
<keyword evidence="6" id="KW-0812">Transmembrane</keyword>
<keyword evidence="14" id="KW-1185">Reference proteome</keyword>
<dbReference type="NCBIfam" id="TIGR01709">
    <property type="entry name" value="typeII_sec_gspL"/>
    <property type="match status" value="1"/>
</dbReference>
<dbReference type="Gene3D" id="3.30.420.380">
    <property type="match status" value="1"/>
</dbReference>
<dbReference type="GO" id="GO:0015627">
    <property type="term" value="C:type II protein secretion system complex"/>
    <property type="evidence" value="ECO:0007669"/>
    <property type="project" value="InterPro"/>
</dbReference>
<feature type="domain" description="GspL cytoplasmic actin-ATPase-like" evidence="11">
    <location>
        <begin position="59"/>
        <end position="150"/>
    </location>
</feature>
<evidence type="ECO:0000256" key="3">
    <source>
        <dbReference type="ARBA" id="ARBA00022448"/>
    </source>
</evidence>